<dbReference type="Proteomes" id="UP000814033">
    <property type="component" value="Unassembled WGS sequence"/>
</dbReference>
<comment type="caution">
    <text evidence="1">The sequence shown here is derived from an EMBL/GenBank/DDBJ whole genome shotgun (WGS) entry which is preliminary data.</text>
</comment>
<reference evidence="1" key="1">
    <citation type="submission" date="2021-02" db="EMBL/GenBank/DDBJ databases">
        <authorList>
            <consortium name="DOE Joint Genome Institute"/>
            <person name="Ahrendt S."/>
            <person name="Looney B.P."/>
            <person name="Miyauchi S."/>
            <person name="Morin E."/>
            <person name="Drula E."/>
            <person name="Courty P.E."/>
            <person name="Chicoki N."/>
            <person name="Fauchery L."/>
            <person name="Kohler A."/>
            <person name="Kuo A."/>
            <person name="Labutti K."/>
            <person name="Pangilinan J."/>
            <person name="Lipzen A."/>
            <person name="Riley R."/>
            <person name="Andreopoulos W."/>
            <person name="He G."/>
            <person name="Johnson J."/>
            <person name="Barry K.W."/>
            <person name="Grigoriev I.V."/>
            <person name="Nagy L."/>
            <person name="Hibbett D."/>
            <person name="Henrissat B."/>
            <person name="Matheny P.B."/>
            <person name="Labbe J."/>
            <person name="Martin F."/>
        </authorList>
    </citation>
    <scope>NUCLEOTIDE SEQUENCE</scope>
    <source>
        <strain evidence="1">FP105234-sp</strain>
    </source>
</reference>
<gene>
    <name evidence="1" type="ORF">FA95DRAFT_1604130</name>
</gene>
<organism evidence="1 2">
    <name type="scientific">Auriscalpium vulgare</name>
    <dbReference type="NCBI Taxonomy" id="40419"/>
    <lineage>
        <taxon>Eukaryota</taxon>
        <taxon>Fungi</taxon>
        <taxon>Dikarya</taxon>
        <taxon>Basidiomycota</taxon>
        <taxon>Agaricomycotina</taxon>
        <taxon>Agaricomycetes</taxon>
        <taxon>Russulales</taxon>
        <taxon>Auriscalpiaceae</taxon>
        <taxon>Auriscalpium</taxon>
    </lineage>
</organism>
<evidence type="ECO:0000313" key="1">
    <source>
        <dbReference type="EMBL" id="KAI0049657.1"/>
    </source>
</evidence>
<protein>
    <submittedName>
        <fullName evidence="1">Uncharacterized protein</fullName>
    </submittedName>
</protein>
<sequence>MSALVATSIPVLPDLAALNGHGLANGYSSPGPMRFTSGLILPPPDTKSVIERTAHFVANSANPIQFEEKIRENRRTDQAFSFLNPADPYHAYYRHRMEKEMNGEIAEEGPASKEEKGDGEDEPHVQEDVGRPPAPPEFILDLPNMNAIDLDIMKLTALFAARRGHAFLGALATKEARNYQFDFLKPTHSLFGYFNQLIEQYKKVLLPSSETLEKLNERAQEGAKWKMLEEAKQHAKWERKKREQVKKKQDDQEAERTAFAEIDWHDYAIVQTIEFTAADAASELPPPMSVQEVESMTLAQKRMAAMVMETTAEDVEAHKQRQAAAEAEAAAAVGTVGVADDDAMMESDEEDAQVDERKKKEEEERQRELERARAIQASSLEAGGSMRIRTDYVPKLGSKNKVAMTTCSICGQQVAVNELQEHMRIELLDPRWKSQRDALEARKAQASELQRGANVVSSLKNLARTRVDIFGAEADEERRKREEEEERERRKEREKVVWDGHTASKAGTLDKFSTNVNFDEQIAAIHRAKGLGPQEANAIGPGIGPAAAPPPAMTSSSLPIPAKPIGASTSSGPDSAYSAATISSGPQPPSMYPPQPAPVMLPPLHYQGLDAVTPFGYQPPVGRVPAFSPPGAAGTPPVGAGVVRSADEMMDGAGDEVPPAKRQRVARLPGGALYPEQDWIAMHPVSRCPFRAREPRSRDFPFLLGRRADLHSIGRGCTLGCSAAQHPISLQIQLPRDETKPEWKLDGTVVSIPELPLNLLVSTLRDRIITVTGTAVSAGRIRLSYAGKMLTNAHTIASYNLEDEDLLVLSVRDPKKK</sequence>
<keyword evidence="2" id="KW-1185">Reference proteome</keyword>
<accession>A0ACB8S0M0</accession>
<reference evidence="1" key="2">
    <citation type="journal article" date="2022" name="New Phytol.">
        <title>Evolutionary transition to the ectomycorrhizal habit in the genomes of a hyperdiverse lineage of mushroom-forming fungi.</title>
        <authorList>
            <person name="Looney B."/>
            <person name="Miyauchi S."/>
            <person name="Morin E."/>
            <person name="Drula E."/>
            <person name="Courty P.E."/>
            <person name="Kohler A."/>
            <person name="Kuo A."/>
            <person name="LaButti K."/>
            <person name="Pangilinan J."/>
            <person name="Lipzen A."/>
            <person name="Riley R."/>
            <person name="Andreopoulos W."/>
            <person name="He G."/>
            <person name="Johnson J."/>
            <person name="Nolan M."/>
            <person name="Tritt A."/>
            <person name="Barry K.W."/>
            <person name="Grigoriev I.V."/>
            <person name="Nagy L.G."/>
            <person name="Hibbett D."/>
            <person name="Henrissat B."/>
            <person name="Matheny P.B."/>
            <person name="Labbe J."/>
            <person name="Martin F.M."/>
        </authorList>
    </citation>
    <scope>NUCLEOTIDE SEQUENCE</scope>
    <source>
        <strain evidence="1">FP105234-sp</strain>
    </source>
</reference>
<evidence type="ECO:0000313" key="2">
    <source>
        <dbReference type="Proteomes" id="UP000814033"/>
    </source>
</evidence>
<dbReference type="EMBL" id="MU275870">
    <property type="protein sequence ID" value="KAI0049657.1"/>
    <property type="molecule type" value="Genomic_DNA"/>
</dbReference>
<proteinExistence type="predicted"/>
<name>A0ACB8S0M0_9AGAM</name>